<evidence type="ECO:0000313" key="2">
    <source>
        <dbReference type="EMBL" id="GIH78292.1"/>
    </source>
</evidence>
<reference evidence="2 3" key="1">
    <citation type="submission" date="2021-01" db="EMBL/GenBank/DDBJ databases">
        <title>Whole genome shotgun sequence of Planobispora longispora NBRC 13918.</title>
        <authorList>
            <person name="Komaki H."/>
            <person name="Tamura T."/>
        </authorList>
    </citation>
    <scope>NUCLEOTIDE SEQUENCE [LARGE SCALE GENOMIC DNA]</scope>
    <source>
        <strain evidence="2 3">NBRC 13918</strain>
    </source>
</reference>
<comment type="caution">
    <text evidence="2">The sequence shown here is derived from an EMBL/GenBank/DDBJ whole genome shotgun (WGS) entry which is preliminary data.</text>
</comment>
<sequence>MTDQPFQPPQNVRTAGSSVPYPEVIGPGGQRFQVLSLALDFDSKMSVWKTQPDSDASDSSDSGEEVAEAPSFSIGANGVEFTATVQFTGTGAWKIGWVQTVESTDCWVLYRNGARSARQRTTLPQRMRDGDTRKGCWYGDEAHAKADPAKPVTVALSDDPSAPFHYPHHTGGPGLAALAGWEPVECGGHKEFWTWLVAVREDANHQPVEVVYLHHIHWQVVFDCVLHVGADEPTAPIPATSGLVLLSEGIGPDGTMPVRGGRGVVLLGEGVGQGGATPVLDGRGVLPRDEVNRVEPLPDGQ</sequence>
<dbReference type="Proteomes" id="UP000616724">
    <property type="component" value="Unassembled WGS sequence"/>
</dbReference>
<name>A0A8J3RMB4_9ACTN</name>
<organism evidence="2 3">
    <name type="scientific">Planobispora longispora</name>
    <dbReference type="NCBI Taxonomy" id="28887"/>
    <lineage>
        <taxon>Bacteria</taxon>
        <taxon>Bacillati</taxon>
        <taxon>Actinomycetota</taxon>
        <taxon>Actinomycetes</taxon>
        <taxon>Streptosporangiales</taxon>
        <taxon>Streptosporangiaceae</taxon>
        <taxon>Planobispora</taxon>
    </lineage>
</organism>
<proteinExistence type="predicted"/>
<protein>
    <submittedName>
        <fullName evidence="2">Uncharacterized protein</fullName>
    </submittedName>
</protein>
<accession>A0A8J3RMB4</accession>
<dbReference type="EMBL" id="BOOH01000038">
    <property type="protein sequence ID" value="GIH78292.1"/>
    <property type="molecule type" value="Genomic_DNA"/>
</dbReference>
<feature type="region of interest" description="Disordered" evidence="1">
    <location>
        <begin position="1"/>
        <end position="23"/>
    </location>
</feature>
<keyword evidence="3" id="KW-1185">Reference proteome</keyword>
<evidence type="ECO:0000313" key="3">
    <source>
        <dbReference type="Proteomes" id="UP000616724"/>
    </source>
</evidence>
<feature type="compositionally biased region" description="Polar residues" evidence="1">
    <location>
        <begin position="1"/>
        <end position="17"/>
    </location>
</feature>
<dbReference type="AlphaFoldDB" id="A0A8J3RMB4"/>
<feature type="compositionally biased region" description="Acidic residues" evidence="1">
    <location>
        <begin position="55"/>
        <end position="67"/>
    </location>
</feature>
<dbReference type="RefSeq" id="WP_203892807.1">
    <property type="nucleotide sequence ID" value="NZ_BOOH01000038.1"/>
</dbReference>
<gene>
    <name evidence="2" type="ORF">Plo01_47210</name>
</gene>
<feature type="region of interest" description="Disordered" evidence="1">
    <location>
        <begin position="49"/>
        <end position="71"/>
    </location>
</feature>
<evidence type="ECO:0000256" key="1">
    <source>
        <dbReference type="SAM" id="MobiDB-lite"/>
    </source>
</evidence>